<dbReference type="SUPFAM" id="SSF57903">
    <property type="entry name" value="FYVE/PHD zinc finger"/>
    <property type="match status" value="2"/>
</dbReference>
<gene>
    <name evidence="17" type="primary">LOC106458274</name>
</gene>
<dbReference type="InterPro" id="IPR018501">
    <property type="entry name" value="DDT_dom"/>
</dbReference>
<evidence type="ECO:0000256" key="4">
    <source>
        <dbReference type="ARBA" id="ARBA00022833"/>
    </source>
</evidence>
<organism evidence="16 17">
    <name type="scientific">Limulus polyphemus</name>
    <name type="common">Atlantic horseshoe crab</name>
    <dbReference type="NCBI Taxonomy" id="6850"/>
    <lineage>
        <taxon>Eukaryota</taxon>
        <taxon>Metazoa</taxon>
        <taxon>Ecdysozoa</taxon>
        <taxon>Arthropoda</taxon>
        <taxon>Chelicerata</taxon>
        <taxon>Merostomata</taxon>
        <taxon>Xiphosura</taxon>
        <taxon>Limulidae</taxon>
        <taxon>Limulus</taxon>
    </lineage>
</organism>
<dbReference type="RefSeq" id="XP_022240154.1">
    <property type="nucleotide sequence ID" value="XM_022384446.1"/>
</dbReference>
<dbReference type="Pfam" id="PF00628">
    <property type="entry name" value="PHD"/>
    <property type="match status" value="2"/>
</dbReference>
<dbReference type="PROSITE" id="PS50014">
    <property type="entry name" value="BROMODOMAIN_2"/>
    <property type="match status" value="1"/>
</dbReference>
<dbReference type="PROSITE" id="PS50016">
    <property type="entry name" value="ZF_PHD_2"/>
    <property type="match status" value="1"/>
</dbReference>
<keyword evidence="3 10" id="KW-0863">Zinc-finger</keyword>
<feature type="compositionally biased region" description="Basic residues" evidence="12">
    <location>
        <begin position="305"/>
        <end position="318"/>
    </location>
</feature>
<evidence type="ECO:0000256" key="12">
    <source>
        <dbReference type="SAM" id="MobiDB-lite"/>
    </source>
</evidence>
<dbReference type="PANTHER" id="PTHR46510">
    <property type="entry name" value="BROMODOMAIN ADJACENT TO ZINC FINGER DOMAIN PROTEIN 1A"/>
    <property type="match status" value="1"/>
</dbReference>
<evidence type="ECO:0000256" key="6">
    <source>
        <dbReference type="ARBA" id="ARBA00023117"/>
    </source>
</evidence>
<name>A0ABM1S949_LIMPO</name>
<dbReference type="Pfam" id="PF15613">
    <property type="entry name" value="WSD"/>
    <property type="match status" value="1"/>
</dbReference>
<dbReference type="GeneID" id="106458274"/>
<dbReference type="InterPro" id="IPR019787">
    <property type="entry name" value="Znf_PHD-finger"/>
</dbReference>
<feature type="compositionally biased region" description="Low complexity" evidence="12">
    <location>
        <begin position="1068"/>
        <end position="1078"/>
    </location>
</feature>
<dbReference type="Proteomes" id="UP000694941">
    <property type="component" value="Unplaced"/>
</dbReference>
<keyword evidence="8" id="KW-0539">Nucleus</keyword>
<feature type="region of interest" description="Disordered" evidence="12">
    <location>
        <begin position="299"/>
        <end position="363"/>
    </location>
</feature>
<protein>
    <submittedName>
        <fullName evidence="17">Bromodomain adjacent to zinc finger domain protein 1A-like</fullName>
    </submittedName>
</protein>
<reference evidence="17" key="1">
    <citation type="submission" date="2025-08" db="UniProtKB">
        <authorList>
            <consortium name="RefSeq"/>
        </authorList>
    </citation>
    <scope>IDENTIFICATION</scope>
    <source>
        <tissue evidence="17">Muscle</tissue>
    </source>
</reference>
<feature type="domain" description="DDT" evidence="15">
    <location>
        <begin position="75"/>
        <end position="140"/>
    </location>
</feature>
<dbReference type="InterPro" id="IPR001965">
    <property type="entry name" value="Znf_PHD"/>
</dbReference>
<dbReference type="InterPro" id="IPR047171">
    <property type="entry name" value="BAZ1A"/>
</dbReference>
<sequence>MEEKRLKRREEIAQKIEEAKQKKKEKRAKEKAKRQEEKRALAELFCKWKKPRDDLMCDDNKDLPVPTPLDCCIPQESFGDAVMVIEFLNSFGDLLEMKDFFPQGFTLEHLEKALLGTDIEGPLNNLVQMLLTNIFRFQEEEKEINKDIVDSSTVETGDSLEENLTCTKAVHSATVASTWPQLFHGTALKQMALDAFTVTEVLRLHLLSSGAQNKTRRNYSPKEDPGLWFHIQEGSVLRRLSYLSIFELTVGEKVKILKVLVDQLLTFDVMRDVIEENTIELKKAKNDLKHLQWDFTRKEKEKATTRHKKEKLEKNKKKNGLDNSTENTVVDKIIEEGKEEGGGEKQEPGDNLSQEEWEEQEKKKAEEEVHCQEEFHKKERKLVSLIHQLHSKSHIVPLGQDRAYRRFWCFSIVPGLFVEDNDPYVGTCQAQPTQYNPNSNPMVSKNEVSASLLKKFFQQTSDNKIISSDNKSEIEKTSQIETPCGLVKINKLSEESNLRGGVLEKQLINFEVSLSTRENESTKKSPTEAVTSNSSSIVTSPVFGICTACPDTCPVHNLTLPRTTWSFYTKPEDLDELISSLNPRGFRERLLQKTLKVDRKYLAEQIDKCPSHKLNKNILPPAQPEARKSQRLQYNKPSQYAEMSPEDALELTLRDMLLEMEDKLNAGSLGNIKVKDKEAWRQAIENRSYDMQCDGLHWGCKNNRLLDEPSLTLVSSSMDDKMSELSTSLTQAPVSSVVKDLSCALLQIAQSVEPRYLQPPLGEDEEFKRQKQKALSEISHWKAKQEKNGEIGKNEDNYEINPPVNIPMSPLERWTESLMTSSSISQLFIHLSTLEKSIAWSRSVLKAYCRVCRRRGDPELMFLCDGCDRGHHIYCLKPPLKEIPVGYCFCQDCKPKEITSFRRKPRVNYCEDEEDSDLDCDKSFTATDETDYSENSNDDVCEVCHKDGTLICCGNCPLAYHLECVNPPIKRVPRGAWRTKMHLKYGSYQTRTSVLVVKENIRETRNHSKKINEERKSNIIKKKSKTDTSGKSHDRCNIHHPSSSQRRNGQKPELMSRKRKSEASEDGTSNSRSRNSVTNTEEGLLNFRACDNIIFELIRHPESWPFLRPVSRNKVSDYYTIIQNPMDFGTIKTKLDDLKYRANKEFIADVNLVFQNCECYNERDSETYQAGVELSKLFHSLLKQYYLENSQEISTFEPLGIKQRKTRRITS</sequence>
<dbReference type="InterPro" id="IPR028941">
    <property type="entry name" value="WHIM2_dom"/>
</dbReference>
<feature type="compositionally biased region" description="Basic and acidic residues" evidence="12">
    <location>
        <begin position="1006"/>
        <end position="1017"/>
    </location>
</feature>
<feature type="compositionally biased region" description="Basic and acidic residues" evidence="12">
    <location>
        <begin position="332"/>
        <end position="348"/>
    </location>
</feature>
<evidence type="ECO:0000256" key="5">
    <source>
        <dbReference type="ARBA" id="ARBA00023015"/>
    </source>
</evidence>
<dbReference type="Gene3D" id="1.20.920.10">
    <property type="entry name" value="Bromodomain-like"/>
    <property type="match status" value="1"/>
</dbReference>
<keyword evidence="11" id="KW-0175">Coiled coil</keyword>
<evidence type="ECO:0000256" key="8">
    <source>
        <dbReference type="ARBA" id="ARBA00023242"/>
    </source>
</evidence>
<keyword evidence="7" id="KW-0804">Transcription</keyword>
<evidence type="ECO:0000256" key="11">
    <source>
        <dbReference type="SAM" id="Coils"/>
    </source>
</evidence>
<dbReference type="SMART" id="SM00249">
    <property type="entry name" value="PHD"/>
    <property type="match status" value="2"/>
</dbReference>
<dbReference type="InterPro" id="IPR013083">
    <property type="entry name" value="Znf_RING/FYVE/PHD"/>
</dbReference>
<feature type="region of interest" description="Disordered" evidence="12">
    <location>
        <begin position="1006"/>
        <end position="1078"/>
    </location>
</feature>
<evidence type="ECO:0000259" key="13">
    <source>
        <dbReference type="PROSITE" id="PS50014"/>
    </source>
</evidence>
<dbReference type="InterPro" id="IPR018359">
    <property type="entry name" value="Bromodomain_CS"/>
</dbReference>
<dbReference type="SMART" id="SM00571">
    <property type="entry name" value="DDT"/>
    <property type="match status" value="1"/>
</dbReference>
<dbReference type="PROSITE" id="PS50827">
    <property type="entry name" value="DDT"/>
    <property type="match status" value="1"/>
</dbReference>
<accession>A0ABM1S949</accession>
<dbReference type="Pfam" id="PF15612">
    <property type="entry name" value="WHIM1"/>
    <property type="match status" value="1"/>
</dbReference>
<evidence type="ECO:0000256" key="3">
    <source>
        <dbReference type="ARBA" id="ARBA00022771"/>
    </source>
</evidence>
<dbReference type="Pfam" id="PF02791">
    <property type="entry name" value="DDT"/>
    <property type="match status" value="1"/>
</dbReference>
<keyword evidence="6 9" id="KW-0103">Bromodomain</keyword>
<dbReference type="InterPro" id="IPR028942">
    <property type="entry name" value="WHIM1_dom"/>
</dbReference>
<keyword evidence="16" id="KW-1185">Reference proteome</keyword>
<evidence type="ECO:0000313" key="16">
    <source>
        <dbReference type="Proteomes" id="UP000694941"/>
    </source>
</evidence>
<keyword evidence="2" id="KW-0479">Metal-binding</keyword>
<evidence type="ECO:0000256" key="7">
    <source>
        <dbReference type="ARBA" id="ARBA00023163"/>
    </source>
</evidence>
<comment type="subcellular location">
    <subcellularLocation>
        <location evidence="1">Nucleus</location>
    </subcellularLocation>
</comment>
<dbReference type="InterPro" id="IPR001487">
    <property type="entry name" value="Bromodomain"/>
</dbReference>
<evidence type="ECO:0000256" key="9">
    <source>
        <dbReference type="PROSITE-ProRule" id="PRU00035"/>
    </source>
</evidence>
<dbReference type="PANTHER" id="PTHR46510:SF1">
    <property type="entry name" value="BROMODOMAIN ADJACENT TO ZINC FINGER DOMAIN PROTEIN 1A"/>
    <property type="match status" value="1"/>
</dbReference>
<evidence type="ECO:0000256" key="1">
    <source>
        <dbReference type="ARBA" id="ARBA00004123"/>
    </source>
</evidence>
<proteinExistence type="predicted"/>
<evidence type="ECO:0000259" key="15">
    <source>
        <dbReference type="PROSITE" id="PS50827"/>
    </source>
</evidence>
<dbReference type="Pfam" id="PF00439">
    <property type="entry name" value="Bromodomain"/>
    <property type="match status" value="1"/>
</dbReference>
<dbReference type="InterPro" id="IPR036427">
    <property type="entry name" value="Bromodomain-like_sf"/>
</dbReference>
<keyword evidence="5" id="KW-0805">Transcription regulation</keyword>
<feature type="coiled-coil region" evidence="11">
    <location>
        <begin position="2"/>
        <end position="40"/>
    </location>
</feature>
<dbReference type="InterPro" id="IPR011011">
    <property type="entry name" value="Znf_FYVE_PHD"/>
</dbReference>
<dbReference type="Gene3D" id="3.30.40.10">
    <property type="entry name" value="Zinc/RING finger domain, C3HC4 (zinc finger)"/>
    <property type="match status" value="2"/>
</dbReference>
<evidence type="ECO:0000256" key="10">
    <source>
        <dbReference type="PROSITE-ProRule" id="PRU00146"/>
    </source>
</evidence>
<feature type="compositionally biased region" description="Basic and acidic residues" evidence="12">
    <location>
        <begin position="1025"/>
        <end position="1037"/>
    </location>
</feature>
<evidence type="ECO:0000256" key="2">
    <source>
        <dbReference type="ARBA" id="ARBA00022723"/>
    </source>
</evidence>
<dbReference type="SMART" id="SM00297">
    <property type="entry name" value="BROMO"/>
    <property type="match status" value="1"/>
</dbReference>
<dbReference type="SUPFAM" id="SSF47370">
    <property type="entry name" value="Bromodomain"/>
    <property type="match status" value="1"/>
</dbReference>
<evidence type="ECO:0000259" key="14">
    <source>
        <dbReference type="PROSITE" id="PS50016"/>
    </source>
</evidence>
<dbReference type="PRINTS" id="PR00503">
    <property type="entry name" value="BROMODOMAIN"/>
</dbReference>
<feature type="domain" description="Bromo" evidence="13">
    <location>
        <begin position="1098"/>
        <end position="1168"/>
    </location>
</feature>
<evidence type="ECO:0000313" key="17">
    <source>
        <dbReference type="RefSeq" id="XP_022240154.1"/>
    </source>
</evidence>
<keyword evidence="4" id="KW-0862">Zinc</keyword>
<feature type="domain" description="PHD-type" evidence="14">
    <location>
        <begin position="846"/>
        <end position="896"/>
    </location>
</feature>
<dbReference type="PROSITE" id="PS00633">
    <property type="entry name" value="BROMODOMAIN_1"/>
    <property type="match status" value="1"/>
</dbReference>